<dbReference type="InterPro" id="IPR036249">
    <property type="entry name" value="Thioredoxin-like_sf"/>
</dbReference>
<dbReference type="Pfam" id="PF08534">
    <property type="entry name" value="Redoxin"/>
    <property type="match status" value="1"/>
</dbReference>
<dbReference type="PANTHER" id="PTHR42852:SF17">
    <property type="entry name" value="THIOREDOXIN-LIKE PROTEIN HI_1115"/>
    <property type="match status" value="1"/>
</dbReference>
<evidence type="ECO:0000313" key="5">
    <source>
        <dbReference type="EMBL" id="CDC77076.1"/>
    </source>
</evidence>
<keyword evidence="3" id="KW-0676">Redox-active center</keyword>
<dbReference type="PROSITE" id="PS00194">
    <property type="entry name" value="THIOREDOXIN_1"/>
    <property type="match status" value="1"/>
</dbReference>
<dbReference type="SUPFAM" id="SSF52833">
    <property type="entry name" value="Thioredoxin-like"/>
    <property type="match status" value="1"/>
</dbReference>
<dbReference type="PROSITE" id="PS51352">
    <property type="entry name" value="THIOREDOXIN_2"/>
    <property type="match status" value="1"/>
</dbReference>
<organism evidence="5 6">
    <name type="scientific">Candidatus Colimorpha enterica</name>
    <dbReference type="NCBI Taxonomy" id="3083063"/>
    <lineage>
        <taxon>Bacteria</taxon>
        <taxon>Pseudomonadati</taxon>
        <taxon>Bacteroidota</taxon>
        <taxon>Bacteroidia</taxon>
        <taxon>Bacteroidales</taxon>
        <taxon>Candidatus Colimorpha</taxon>
    </lineage>
</organism>
<evidence type="ECO:0000313" key="6">
    <source>
        <dbReference type="Proteomes" id="UP000017938"/>
    </source>
</evidence>
<dbReference type="InterPro" id="IPR017937">
    <property type="entry name" value="Thioredoxin_CS"/>
</dbReference>
<dbReference type="EMBL" id="CBFW010000417">
    <property type="protein sequence ID" value="CDC77076.1"/>
    <property type="molecule type" value="Genomic_DNA"/>
</dbReference>
<dbReference type="Gene3D" id="3.40.30.10">
    <property type="entry name" value="Glutaredoxin"/>
    <property type="match status" value="1"/>
</dbReference>
<evidence type="ECO:0000259" key="4">
    <source>
        <dbReference type="PROSITE" id="PS51352"/>
    </source>
</evidence>
<dbReference type="GO" id="GO:0016491">
    <property type="term" value="F:oxidoreductase activity"/>
    <property type="evidence" value="ECO:0007669"/>
    <property type="project" value="InterPro"/>
</dbReference>
<proteinExistence type="predicted"/>
<dbReference type="InterPro" id="IPR013766">
    <property type="entry name" value="Thioredoxin_domain"/>
</dbReference>
<dbReference type="Proteomes" id="UP000017938">
    <property type="component" value="Unassembled WGS sequence"/>
</dbReference>
<evidence type="ECO:0000256" key="3">
    <source>
        <dbReference type="ARBA" id="ARBA00023284"/>
    </source>
</evidence>
<feature type="domain" description="Thioredoxin" evidence="4">
    <location>
        <begin position="1"/>
        <end position="131"/>
    </location>
</feature>
<dbReference type="CDD" id="cd02966">
    <property type="entry name" value="TlpA_like_family"/>
    <property type="match status" value="1"/>
</dbReference>
<name>R6UAH4_9BACT</name>
<dbReference type="STRING" id="1263015.BN580_00280"/>
<dbReference type="GO" id="GO:0030313">
    <property type="term" value="C:cell envelope"/>
    <property type="evidence" value="ECO:0007669"/>
    <property type="project" value="UniProtKB-SubCell"/>
</dbReference>
<dbReference type="AlphaFoldDB" id="R6UAH4"/>
<evidence type="ECO:0000256" key="1">
    <source>
        <dbReference type="ARBA" id="ARBA00004196"/>
    </source>
</evidence>
<gene>
    <name evidence="5" type="ORF">BN580_00280</name>
</gene>
<comment type="subcellular location">
    <subcellularLocation>
        <location evidence="1">Cell envelope</location>
    </subcellularLocation>
</comment>
<dbReference type="GO" id="GO:0017004">
    <property type="term" value="P:cytochrome complex assembly"/>
    <property type="evidence" value="ECO:0007669"/>
    <property type="project" value="UniProtKB-KW"/>
</dbReference>
<sequence>MLDADGNTVRLSDMFGKPVVINFWATWCPPCRSELPAFDKLYRQYGNEVSFMMIDLTDGYRETVEGVKKFISENGYTFPVYYDTEGSAAEAYNVSSIPFTVAVGRNGNIVGTHLGAMSEAALEKLIKTVKEAE</sequence>
<protein>
    <submittedName>
        <fullName evidence="5">Redoxin domain protein</fullName>
    </submittedName>
</protein>
<comment type="caution">
    <text evidence="5">The sequence shown here is derived from an EMBL/GenBank/DDBJ whole genome shotgun (WGS) entry which is preliminary data.</text>
</comment>
<dbReference type="InterPro" id="IPR013740">
    <property type="entry name" value="Redoxin"/>
</dbReference>
<keyword evidence="2" id="KW-0201">Cytochrome c-type biogenesis</keyword>
<accession>R6UAH4</accession>
<dbReference type="InterPro" id="IPR050553">
    <property type="entry name" value="Thioredoxin_ResA/DsbE_sf"/>
</dbReference>
<dbReference type="PANTHER" id="PTHR42852">
    <property type="entry name" value="THIOL:DISULFIDE INTERCHANGE PROTEIN DSBE"/>
    <property type="match status" value="1"/>
</dbReference>
<reference evidence="5" key="1">
    <citation type="submission" date="2012-11" db="EMBL/GenBank/DDBJ databases">
        <title>Dependencies among metagenomic species, viruses, plasmids and units of genetic variation.</title>
        <authorList>
            <person name="Nielsen H.B."/>
            <person name="Almeida M."/>
            <person name="Juncker A.S."/>
            <person name="Rasmussen S."/>
            <person name="Li J."/>
            <person name="Sunagawa S."/>
            <person name="Plichta D."/>
            <person name="Gautier L."/>
            <person name="Le Chatelier E."/>
            <person name="Peletier E."/>
            <person name="Bonde I."/>
            <person name="Nielsen T."/>
            <person name="Manichanh C."/>
            <person name="Arumugam M."/>
            <person name="Batto J."/>
            <person name="Santos M.B.Q.D."/>
            <person name="Blom N."/>
            <person name="Borruel N."/>
            <person name="Burgdorf K.S."/>
            <person name="Boumezbeur F."/>
            <person name="Casellas F."/>
            <person name="Dore J."/>
            <person name="Guarner F."/>
            <person name="Hansen T."/>
            <person name="Hildebrand F."/>
            <person name="Kaas R.S."/>
            <person name="Kennedy S."/>
            <person name="Kristiansen K."/>
            <person name="Kultima J.R."/>
            <person name="Leonard P."/>
            <person name="Levenez F."/>
            <person name="Lund O."/>
            <person name="Moumen B."/>
            <person name="Le Paslier D."/>
            <person name="Pons N."/>
            <person name="Pedersen O."/>
            <person name="Prifti E."/>
            <person name="Qin J."/>
            <person name="Raes J."/>
            <person name="Tap J."/>
            <person name="Tims S."/>
            <person name="Ussery D.W."/>
            <person name="Yamada T."/>
            <person name="MetaHit consortium"/>
            <person name="Renault P."/>
            <person name="Sicheritz-Ponten T."/>
            <person name="Bork P."/>
            <person name="Wang J."/>
            <person name="Brunak S."/>
            <person name="Ehrlich S.D."/>
        </authorList>
    </citation>
    <scope>NUCLEOTIDE SEQUENCE [LARGE SCALE GENOMIC DNA]</scope>
</reference>
<evidence type="ECO:0000256" key="2">
    <source>
        <dbReference type="ARBA" id="ARBA00022748"/>
    </source>
</evidence>